<dbReference type="VEuPathDB" id="FungiDB:An13g03860"/>
<evidence type="ECO:0000313" key="2">
    <source>
        <dbReference type="EMBL" id="TPR05813.1"/>
    </source>
</evidence>
<name>A0A254U6F2_ASPNG</name>
<dbReference type="VEuPathDB" id="FungiDB:M747DRAFT_358341"/>
<proteinExistence type="predicted"/>
<dbReference type="VEuPathDB" id="FungiDB:ATCC64974_26290"/>
<reference evidence="3" key="1">
    <citation type="submission" date="2018-10" db="EMBL/GenBank/DDBJ databases">
        <title>FDA dAtabase for Regulatory Grade micrObial Sequences (FDA-ARGOS): Supporting development and validation of Infectious Disease Dx tests.</title>
        <authorList>
            <person name="Kerrigan L."/>
            <person name="Tallon L."/>
            <person name="Sadzewicz L."/>
            <person name="Sengamalay N."/>
            <person name="Ott S."/>
            <person name="Godinez A."/>
            <person name="Nagaraj S."/>
            <person name="Vavikolanu K."/>
            <person name="Nadendla S."/>
            <person name="George J."/>
            <person name="Sichtig H."/>
        </authorList>
    </citation>
    <scope>NUCLEOTIDE SEQUENCE [LARGE SCALE GENOMIC DNA]</scope>
    <source>
        <strain evidence="3">FDAARGOS_311</strain>
    </source>
</reference>
<dbReference type="EMBL" id="NKJJ02000011">
    <property type="protein sequence ID" value="TPR05813.1"/>
    <property type="molecule type" value="Genomic_DNA"/>
</dbReference>
<organism evidence="2 3">
    <name type="scientific">Aspergillus niger</name>
    <dbReference type="NCBI Taxonomy" id="5061"/>
    <lineage>
        <taxon>Eukaryota</taxon>
        <taxon>Fungi</taxon>
        <taxon>Dikarya</taxon>
        <taxon>Ascomycota</taxon>
        <taxon>Pezizomycotina</taxon>
        <taxon>Eurotiomycetes</taxon>
        <taxon>Eurotiomycetidae</taxon>
        <taxon>Eurotiales</taxon>
        <taxon>Aspergillaceae</taxon>
        <taxon>Aspergillus</taxon>
        <taxon>Aspergillus subgen. Circumdati</taxon>
    </lineage>
</organism>
<protein>
    <submittedName>
        <fullName evidence="2">Zinc-binding dehydrogenase family protein</fullName>
    </submittedName>
</protein>
<dbReference type="VEuPathDB" id="FungiDB:ASPNIDRAFT2_1170713"/>
<dbReference type="InterPro" id="IPR014752">
    <property type="entry name" value="Arrestin-like_C"/>
</dbReference>
<gene>
    <name evidence="2" type="ORF">CAN33_0011335</name>
</gene>
<dbReference type="Proteomes" id="UP000197666">
    <property type="component" value="Unassembled WGS sequence"/>
</dbReference>
<accession>A0A254U6F2</accession>
<dbReference type="Gene3D" id="2.60.40.640">
    <property type="match status" value="1"/>
</dbReference>
<feature type="domain" description="Arrestin-like N-terminal" evidence="1">
    <location>
        <begin position="14"/>
        <end position="156"/>
    </location>
</feature>
<evidence type="ECO:0000313" key="3">
    <source>
        <dbReference type="Proteomes" id="UP000197666"/>
    </source>
</evidence>
<dbReference type="AlphaFoldDB" id="A0A254U6F2"/>
<dbReference type="PANTHER" id="PTHR31904:SF1">
    <property type="entry name" value="BYPASS OF STOP CODON PROTEIN 5-RELATED"/>
    <property type="match status" value="1"/>
</dbReference>
<dbReference type="InterPro" id="IPR011021">
    <property type="entry name" value="Arrestin-like_N"/>
</dbReference>
<evidence type="ECO:0000259" key="1">
    <source>
        <dbReference type="Pfam" id="PF00339"/>
    </source>
</evidence>
<dbReference type="PANTHER" id="PTHR31904">
    <property type="entry name" value="BYPASS OF STOP CODON PROTEIN 5-RELATED"/>
    <property type="match status" value="1"/>
</dbReference>
<dbReference type="InterPro" id="IPR039634">
    <property type="entry name" value="Bul1-like"/>
</dbReference>
<comment type="caution">
    <text evidence="2">The sequence shown here is derived from an EMBL/GenBank/DDBJ whole genome shotgun (WGS) entry which is preliminary data.</text>
</comment>
<sequence>MKWLTARPGAPKLSITIENPKPIYTTWDRVEGTVTVTTHDETDFNNIKITFEGSSRMALPRPITELLEPTASHTFLTLQQPIESPISTNCTTGRHYTYPFCFVIPEDLPLGSCIHEKSNDHADHRHAKLPPTLRFANLSQELCRVAYFIRATVSHYFPDGKSERSTTSTREIRFVPAHQSNSLPSSLQNFISLQHNREQQVKSTTLLPSGKLHVSGSSAKLMQRHCLEGSLDKSFDTYISVPLRFEAVGEAKPPQLRKIRFKLKASTFLATKPNTKFFKPHETQYRQAHVEHIAMRSEDISSTQWVRHEPTDRTKEDKSERHLYYMTSLIAPIHIQRSAHLIQSFSTCLLSRAYFLDVRITCSLPGTAGARQTLKATLPVEVAEPHGPYDSKPPMPFWDTLDELYSLNWDPDPPPYYGHEFSEHVSSLTKGHGNALTQYQVTS</sequence>
<dbReference type="Pfam" id="PF00339">
    <property type="entry name" value="Arrestin_N"/>
    <property type="match status" value="1"/>
</dbReference>